<feature type="signal peptide" evidence="2">
    <location>
        <begin position="1"/>
        <end position="16"/>
    </location>
</feature>
<proteinExistence type="predicted"/>
<accession>A0A2K6WN95</accession>
<dbReference type="SMR" id="A0A2K6WN95"/>
<keyword evidence="2" id="KW-0732">Signal</keyword>
<reference evidence="4" key="2">
    <citation type="submission" date="2018-02" db="UniProtKB">
        <authorList>
            <consortium name="EnsemblMetazoa"/>
        </authorList>
    </citation>
    <scope>IDENTIFICATION</scope>
</reference>
<keyword evidence="5" id="KW-1185">Reference proteome</keyword>
<organism evidence="4 5">
    <name type="scientific">Onchocerca volvulus</name>
    <dbReference type="NCBI Taxonomy" id="6282"/>
    <lineage>
        <taxon>Eukaryota</taxon>
        <taxon>Metazoa</taxon>
        <taxon>Ecdysozoa</taxon>
        <taxon>Nematoda</taxon>
        <taxon>Chromadorea</taxon>
        <taxon>Rhabditida</taxon>
        <taxon>Spirurina</taxon>
        <taxon>Spiruromorpha</taxon>
        <taxon>Filarioidea</taxon>
        <taxon>Onchocercidae</taxon>
        <taxon>Onchocerca</taxon>
    </lineage>
</organism>
<feature type="compositionally biased region" description="Low complexity" evidence="1">
    <location>
        <begin position="34"/>
        <end position="44"/>
    </location>
</feature>
<dbReference type="EnsemblMetazoa" id="OVOC9990.1">
    <property type="protein sequence ID" value="OVOC9990.1"/>
    <property type="gene ID" value="WBGene00246799"/>
</dbReference>
<dbReference type="Proteomes" id="UP000024404">
    <property type="component" value="Unassembled WGS sequence"/>
</dbReference>
<feature type="domain" description="SXP/RAL-2 family protein Ani s 5-like cation-binding" evidence="3">
    <location>
        <begin position="82"/>
        <end position="183"/>
    </location>
</feature>
<dbReference type="OMA" id="ATIDEWN"/>
<dbReference type="Pfam" id="PF02520">
    <property type="entry name" value="ANIS5_cation-bd"/>
    <property type="match status" value="1"/>
</dbReference>
<evidence type="ECO:0000313" key="4">
    <source>
        <dbReference type="EnsemblMetazoa" id="OVOC9990.2"/>
    </source>
</evidence>
<dbReference type="EnsemblMetazoa" id="OVOC9990.2">
    <property type="protein sequence ID" value="OVOC9990.2"/>
    <property type="gene ID" value="WBGene00246799"/>
</dbReference>
<name>A0A2K6WN95_ONCVO</name>
<evidence type="ECO:0000259" key="3">
    <source>
        <dbReference type="Pfam" id="PF02520"/>
    </source>
</evidence>
<protein>
    <submittedName>
        <fullName evidence="4">DUF148 domain-containing protein</fullName>
    </submittedName>
</protein>
<sequence length="192" mass="22146">MNVFVIASLLISCVIAQQHPRQLQSQKPEEKPPQKQQQQLEQQQQEQQQQQQQKQLQQLQQQQVQLFIPPFLIGAPPNVTNDFLQLLATAPYRTDKQMEETIERWVARQTITIQSAYKEFKKLALEALAKAEAQHQKIIANLSREAKTADARLIAVTKNSTLTGLQKQMQIQMIIDQLPDKVKEELQKAFQP</sequence>
<evidence type="ECO:0000256" key="2">
    <source>
        <dbReference type="SAM" id="SignalP"/>
    </source>
</evidence>
<dbReference type="InterPro" id="IPR003677">
    <property type="entry name" value="ANIS5_cation-bd"/>
</dbReference>
<evidence type="ECO:0000256" key="1">
    <source>
        <dbReference type="SAM" id="MobiDB-lite"/>
    </source>
</evidence>
<evidence type="ECO:0000313" key="5">
    <source>
        <dbReference type="Proteomes" id="UP000024404"/>
    </source>
</evidence>
<feature type="chain" id="PRO_5014295895" evidence="2">
    <location>
        <begin position="17"/>
        <end position="192"/>
    </location>
</feature>
<dbReference type="AlphaFoldDB" id="A0A2K6WN95"/>
<dbReference type="EMBL" id="CMVM020000309">
    <property type="status" value="NOT_ANNOTATED_CDS"/>
    <property type="molecule type" value="Genomic_DNA"/>
</dbReference>
<feature type="region of interest" description="Disordered" evidence="1">
    <location>
        <begin position="22"/>
        <end position="44"/>
    </location>
</feature>
<reference evidence="5" key="1">
    <citation type="submission" date="2013-10" db="EMBL/GenBank/DDBJ databases">
        <title>Genome sequencing of Onchocerca volvulus.</title>
        <authorList>
            <person name="Cotton J."/>
            <person name="Tsai J."/>
            <person name="Stanley E."/>
            <person name="Tracey A."/>
            <person name="Holroyd N."/>
            <person name="Lustigman S."/>
            <person name="Berriman M."/>
        </authorList>
    </citation>
    <scope>NUCLEOTIDE SEQUENCE</scope>
</reference>